<name>A0A645A996_9ZZZZ</name>
<proteinExistence type="predicted"/>
<protein>
    <submittedName>
        <fullName evidence="1">Uncharacterized protein</fullName>
    </submittedName>
</protein>
<evidence type="ECO:0000313" key="1">
    <source>
        <dbReference type="EMBL" id="MPM49775.1"/>
    </source>
</evidence>
<dbReference type="AlphaFoldDB" id="A0A645A996"/>
<reference evidence="1" key="1">
    <citation type="submission" date="2019-08" db="EMBL/GenBank/DDBJ databases">
        <authorList>
            <person name="Kucharzyk K."/>
            <person name="Murdoch R.W."/>
            <person name="Higgins S."/>
            <person name="Loffler F."/>
        </authorList>
    </citation>
    <scope>NUCLEOTIDE SEQUENCE</scope>
</reference>
<comment type="caution">
    <text evidence="1">The sequence shown here is derived from an EMBL/GenBank/DDBJ whole genome shotgun (WGS) entry which is preliminary data.</text>
</comment>
<dbReference type="EMBL" id="VSSQ01012669">
    <property type="protein sequence ID" value="MPM49775.1"/>
    <property type="molecule type" value="Genomic_DNA"/>
</dbReference>
<organism evidence="1">
    <name type="scientific">bioreactor metagenome</name>
    <dbReference type="NCBI Taxonomy" id="1076179"/>
    <lineage>
        <taxon>unclassified sequences</taxon>
        <taxon>metagenomes</taxon>
        <taxon>ecological metagenomes</taxon>
    </lineage>
</organism>
<accession>A0A645A996</accession>
<gene>
    <name evidence="1" type="ORF">SDC9_96506</name>
</gene>
<sequence>MNHSGCCQSTVGAVAWCIGSGNGNNKFGGFNPECSTVNIVKTEHFPVAVDPIIFHIENIWLEVNQRAKSPVETREHHSRSTKIVGKAPVTHIAVPWSAGFINRNTYLRNDLDVIH</sequence>